<keyword evidence="3" id="KW-0418">Kinase</keyword>
<comment type="caution">
    <text evidence="5">The sequence shown here is derived from an EMBL/GenBank/DDBJ whole genome shotgun (WGS) entry which is preliminary data.</text>
</comment>
<dbReference type="InterPro" id="IPR036759">
    <property type="entry name" value="TPK_catalytic_sf"/>
</dbReference>
<dbReference type="Proteomes" id="UP001527882">
    <property type="component" value="Unassembled WGS sequence"/>
</dbReference>
<evidence type="ECO:0000256" key="2">
    <source>
        <dbReference type="ARBA" id="ARBA00022741"/>
    </source>
</evidence>
<evidence type="ECO:0000256" key="1">
    <source>
        <dbReference type="ARBA" id="ARBA00022679"/>
    </source>
</evidence>
<organism evidence="5 6">
    <name type="scientific">Paenibacillus gyeongsangnamensis</name>
    <dbReference type="NCBI Taxonomy" id="3388067"/>
    <lineage>
        <taxon>Bacteria</taxon>
        <taxon>Bacillati</taxon>
        <taxon>Bacillota</taxon>
        <taxon>Bacilli</taxon>
        <taxon>Bacillales</taxon>
        <taxon>Paenibacillaceae</taxon>
        <taxon>Paenibacillus</taxon>
    </lineage>
</organism>
<dbReference type="SUPFAM" id="SSF63999">
    <property type="entry name" value="Thiamin pyrophosphokinase, catalytic domain"/>
    <property type="match status" value="1"/>
</dbReference>
<gene>
    <name evidence="5" type="primary">steA</name>
    <name evidence="5" type="ORF">O9H85_10530</name>
</gene>
<dbReference type="NCBIfam" id="NF040608">
    <property type="entry name" value="division_SteA"/>
    <property type="match status" value="1"/>
</dbReference>
<evidence type="ECO:0000256" key="4">
    <source>
        <dbReference type="ARBA" id="ARBA00022840"/>
    </source>
</evidence>
<proteinExistence type="predicted"/>
<protein>
    <submittedName>
        <fullName evidence="5">Cytokinetic ring protein SteA</fullName>
    </submittedName>
</protein>
<evidence type="ECO:0000313" key="6">
    <source>
        <dbReference type="Proteomes" id="UP001527882"/>
    </source>
</evidence>
<keyword evidence="1" id="KW-0808">Transferase</keyword>
<dbReference type="InterPro" id="IPR047795">
    <property type="entry name" value="Put_SteA-like"/>
</dbReference>
<keyword evidence="6" id="KW-1185">Reference proteome</keyword>
<dbReference type="Gene3D" id="3.40.50.10240">
    <property type="entry name" value="Thiamin pyrophosphokinase, catalytic domain"/>
    <property type="match status" value="1"/>
</dbReference>
<keyword evidence="2" id="KW-0547">Nucleotide-binding</keyword>
<reference evidence="5 6" key="1">
    <citation type="submission" date="2022-12" db="EMBL/GenBank/DDBJ databases">
        <title>Draft genome sequence of Paenibacillus sp. dW9.</title>
        <authorList>
            <person name="Choi E.-W."/>
            <person name="Kim D.-U."/>
        </authorList>
    </citation>
    <scope>NUCLEOTIDE SEQUENCE [LARGE SCALE GENOMIC DNA]</scope>
    <source>
        <strain evidence="6">dW9</strain>
    </source>
</reference>
<sequence length="357" mass="38616">MKPLSGSAKLPIRGRIAADRITKNLVLRLKPGAIALISHDDMDTLAAESLLEARVRAVINAGRTITGSLPIKSALRLLEAGVPVFEIAPSDYDQAAASSRAVIHKNGISLDHGWVPCTAFTQELWLERFTLASMGEKQQLRRFIENTLHYAQYEQAVILEPLQCPPLRTCLVGKQVLIVVRGAGYKQDLVALTSYIRSRRPVLIGVDGGADALLECGFRPHLIVGDMDSVTDAALRCGAELLVHGYLDGRAPGLERVKAAGLEAATVLSGGTSEDLALLLAYDQQCELMVTVGLHSHMLDFMEKGRPGMGSSWLVRMKVGGKLVDAKGISKLYAQAAELKSIPVRAGWKAYVKSLFI</sequence>
<evidence type="ECO:0000313" key="5">
    <source>
        <dbReference type="EMBL" id="MCZ8512843.1"/>
    </source>
</evidence>
<evidence type="ECO:0000256" key="3">
    <source>
        <dbReference type="ARBA" id="ARBA00022777"/>
    </source>
</evidence>
<keyword evidence="4" id="KW-0067">ATP-binding</keyword>
<accession>A0ABT4Q7K1</accession>
<dbReference type="RefSeq" id="WP_269881303.1">
    <property type="nucleotide sequence ID" value="NZ_JAQAGZ010000006.1"/>
</dbReference>
<dbReference type="EMBL" id="JAQAGZ010000006">
    <property type="protein sequence ID" value="MCZ8512843.1"/>
    <property type="molecule type" value="Genomic_DNA"/>
</dbReference>
<name>A0ABT4Q7K1_9BACL</name>